<feature type="chain" id="PRO_5025651651" evidence="3">
    <location>
        <begin position="20"/>
        <end position="542"/>
    </location>
</feature>
<evidence type="ECO:0000256" key="2">
    <source>
        <dbReference type="ARBA" id="ARBA00022801"/>
    </source>
</evidence>
<evidence type="ECO:0000256" key="3">
    <source>
        <dbReference type="SAM" id="SignalP"/>
    </source>
</evidence>
<dbReference type="Proteomes" id="UP000799770">
    <property type="component" value="Unassembled WGS sequence"/>
</dbReference>
<organism evidence="5 6">
    <name type="scientific">Lophiotrema nucula</name>
    <dbReference type="NCBI Taxonomy" id="690887"/>
    <lineage>
        <taxon>Eukaryota</taxon>
        <taxon>Fungi</taxon>
        <taxon>Dikarya</taxon>
        <taxon>Ascomycota</taxon>
        <taxon>Pezizomycotina</taxon>
        <taxon>Dothideomycetes</taxon>
        <taxon>Pleosporomycetidae</taxon>
        <taxon>Pleosporales</taxon>
        <taxon>Lophiotremataceae</taxon>
        <taxon>Lophiotrema</taxon>
    </lineage>
</organism>
<proteinExistence type="inferred from homology"/>
<evidence type="ECO:0000259" key="4">
    <source>
        <dbReference type="Pfam" id="PF08386"/>
    </source>
</evidence>
<name>A0A6A5ZQ69_9PLEO</name>
<dbReference type="PANTHER" id="PTHR43248">
    <property type="entry name" value="2-SUCCINYL-6-HYDROXY-2,4-CYCLOHEXADIENE-1-CARBOXYLATE SYNTHASE"/>
    <property type="match status" value="1"/>
</dbReference>
<feature type="domain" description="Peptidase S33 tripeptidyl aminopeptidase-like C-terminal" evidence="4">
    <location>
        <begin position="456"/>
        <end position="527"/>
    </location>
</feature>
<dbReference type="InterPro" id="IPR029058">
    <property type="entry name" value="AB_hydrolase_fold"/>
</dbReference>
<evidence type="ECO:0000256" key="1">
    <source>
        <dbReference type="ARBA" id="ARBA00010088"/>
    </source>
</evidence>
<dbReference type="Pfam" id="PF08386">
    <property type="entry name" value="Abhydrolase_4"/>
    <property type="match status" value="1"/>
</dbReference>
<evidence type="ECO:0000313" key="6">
    <source>
        <dbReference type="Proteomes" id="UP000799770"/>
    </source>
</evidence>
<comment type="similarity">
    <text evidence="1">Belongs to the peptidase S33 family.</text>
</comment>
<reference evidence="5" key="1">
    <citation type="journal article" date="2020" name="Stud. Mycol.">
        <title>101 Dothideomycetes genomes: a test case for predicting lifestyles and emergence of pathogens.</title>
        <authorList>
            <person name="Haridas S."/>
            <person name="Albert R."/>
            <person name="Binder M."/>
            <person name="Bloem J."/>
            <person name="Labutti K."/>
            <person name="Salamov A."/>
            <person name="Andreopoulos B."/>
            <person name="Baker S."/>
            <person name="Barry K."/>
            <person name="Bills G."/>
            <person name="Bluhm B."/>
            <person name="Cannon C."/>
            <person name="Castanera R."/>
            <person name="Culley D."/>
            <person name="Daum C."/>
            <person name="Ezra D."/>
            <person name="Gonzalez J."/>
            <person name="Henrissat B."/>
            <person name="Kuo A."/>
            <person name="Liang C."/>
            <person name="Lipzen A."/>
            <person name="Lutzoni F."/>
            <person name="Magnuson J."/>
            <person name="Mondo S."/>
            <person name="Nolan M."/>
            <person name="Ohm R."/>
            <person name="Pangilinan J."/>
            <person name="Park H.-J."/>
            <person name="Ramirez L."/>
            <person name="Alfaro M."/>
            <person name="Sun H."/>
            <person name="Tritt A."/>
            <person name="Yoshinaga Y."/>
            <person name="Zwiers L.-H."/>
            <person name="Turgeon B."/>
            <person name="Goodwin S."/>
            <person name="Spatafora J."/>
            <person name="Crous P."/>
            <person name="Grigoriev I."/>
        </authorList>
    </citation>
    <scope>NUCLEOTIDE SEQUENCE</scope>
    <source>
        <strain evidence="5">CBS 627.86</strain>
    </source>
</reference>
<dbReference type="InterPro" id="IPR013595">
    <property type="entry name" value="Pept_S33_TAP-like_C"/>
</dbReference>
<dbReference type="Gene3D" id="3.40.50.1820">
    <property type="entry name" value="alpha/beta hydrolase"/>
    <property type="match status" value="1"/>
</dbReference>
<dbReference type="InterPro" id="IPR051601">
    <property type="entry name" value="Serine_prot/Carboxylest_S33"/>
</dbReference>
<sequence>MKTSLVFTAVTGLASLASAGLLQPRQNETMEYGFENLKPSKDIVWTPCFDNFTCALLEVPLDYTNASAGITTLAFTKYWSNHSDAEDVLINPGGPGDSGVQEILNGYENLQDRIGPQYNLVGFDPRGVNNSGPNVTCFPGDPRARNNFDTQFFAPVDNSTEYGLADAYQRTGAFGEWCTSVHAINGTASYVGTVAVAQDMLHYVELLAESKGCQKDDAKIYYYGTSYGTVLGATFATLYPDRLGRFVLDGNVDTENYYLSGSENGLYATNDAARSFFTYCFAAGDRCAFRQNSSSADELQQRYLAITNTLKESPIAVASIENQFYPALVTWQDLIGQFLSKLYQPLAMFPILDLMLTQLEVGNATLLAAASGKGTETVPAPVYISAETQRIVSCIDQAGRYNLSDFDKFKEHVEFVNDRSPVGGPNFPLAFGGPCRSYKIFPPENQIFPGIPGANKTSAPILFISNTRDPVTPLRNGHLLNGLFAGSGLLTLNATGHCSLAQVSDCTAQYTRAYMANATLPPPGTVCEIDVIPFQQSTASKK</sequence>
<dbReference type="GO" id="GO:0016787">
    <property type="term" value="F:hydrolase activity"/>
    <property type="evidence" value="ECO:0007669"/>
    <property type="project" value="UniProtKB-KW"/>
</dbReference>
<dbReference type="AlphaFoldDB" id="A0A6A5ZQ69"/>
<dbReference type="SUPFAM" id="SSF53474">
    <property type="entry name" value="alpha/beta-Hydrolases"/>
    <property type="match status" value="1"/>
</dbReference>
<gene>
    <name evidence="5" type="ORF">BDV96DRAFT_324075</name>
</gene>
<evidence type="ECO:0000313" key="5">
    <source>
        <dbReference type="EMBL" id="KAF2120378.1"/>
    </source>
</evidence>
<protein>
    <submittedName>
        <fullName evidence="5">Alpha/Beta hydrolase protein</fullName>
    </submittedName>
</protein>
<accession>A0A6A5ZQ69</accession>
<dbReference type="EMBL" id="ML977314">
    <property type="protein sequence ID" value="KAF2120378.1"/>
    <property type="molecule type" value="Genomic_DNA"/>
</dbReference>
<dbReference type="OrthoDB" id="425534at2759"/>
<dbReference type="PANTHER" id="PTHR43248:SF25">
    <property type="entry name" value="AB HYDROLASE-1 DOMAIN-CONTAINING PROTEIN-RELATED"/>
    <property type="match status" value="1"/>
</dbReference>
<keyword evidence="2 5" id="KW-0378">Hydrolase</keyword>
<keyword evidence="3" id="KW-0732">Signal</keyword>
<feature type="signal peptide" evidence="3">
    <location>
        <begin position="1"/>
        <end position="19"/>
    </location>
</feature>
<keyword evidence="6" id="KW-1185">Reference proteome</keyword>